<dbReference type="Proteomes" id="UP000002669">
    <property type="component" value="Unassembled WGS sequence"/>
</dbReference>
<evidence type="ECO:0000313" key="2">
    <source>
        <dbReference type="Proteomes" id="UP000002669"/>
    </source>
</evidence>
<dbReference type="EMBL" id="DS989822">
    <property type="protein sequence ID" value="EFQ98766.1"/>
    <property type="molecule type" value="Genomic_DNA"/>
</dbReference>
<keyword evidence="2" id="KW-1185">Reference proteome</keyword>
<gene>
    <name evidence="1" type="ORF">MGYG_08949</name>
</gene>
<dbReference type="HOGENOM" id="CLU_2003364_0_0_1"/>
<name>E5R3G7_ARTGP</name>
<organism evidence="2">
    <name type="scientific">Arthroderma gypseum (strain ATCC MYA-4604 / CBS 118893)</name>
    <name type="common">Microsporum gypseum</name>
    <dbReference type="NCBI Taxonomy" id="535722"/>
    <lineage>
        <taxon>Eukaryota</taxon>
        <taxon>Fungi</taxon>
        <taxon>Dikarya</taxon>
        <taxon>Ascomycota</taxon>
        <taxon>Pezizomycotina</taxon>
        <taxon>Eurotiomycetes</taxon>
        <taxon>Eurotiomycetidae</taxon>
        <taxon>Onygenales</taxon>
        <taxon>Arthrodermataceae</taxon>
        <taxon>Nannizzia</taxon>
    </lineage>
</organism>
<accession>E5R3G7</accession>
<dbReference type="AlphaFoldDB" id="E5R3G7"/>
<dbReference type="InParanoid" id="E5R3G7"/>
<dbReference type="GeneID" id="10033053"/>
<dbReference type="VEuPathDB" id="FungiDB:MGYG_08949"/>
<reference evidence="2" key="1">
    <citation type="journal article" date="2012" name="MBio">
        <title>Comparative genome analysis of Trichophyton rubrum and related dermatophytes reveals candidate genes involved in infection.</title>
        <authorList>
            <person name="Martinez D.A."/>
            <person name="Oliver B.G."/>
            <person name="Graeser Y."/>
            <person name="Goldberg J.M."/>
            <person name="Li W."/>
            <person name="Martinez-Rossi N.M."/>
            <person name="Monod M."/>
            <person name="Shelest E."/>
            <person name="Barton R.C."/>
            <person name="Birch E."/>
            <person name="Brakhage A.A."/>
            <person name="Chen Z."/>
            <person name="Gurr S.J."/>
            <person name="Heiman D."/>
            <person name="Heitman J."/>
            <person name="Kosti I."/>
            <person name="Rossi A."/>
            <person name="Saif S."/>
            <person name="Samalova M."/>
            <person name="Saunders C.W."/>
            <person name="Shea T."/>
            <person name="Summerbell R.C."/>
            <person name="Xu J."/>
            <person name="Young S."/>
            <person name="Zeng Q."/>
            <person name="Birren B.W."/>
            <person name="Cuomo C.A."/>
            <person name="White T.C."/>
        </authorList>
    </citation>
    <scope>NUCLEOTIDE SEQUENCE [LARGE SCALE GENOMIC DNA]</scope>
    <source>
        <strain evidence="2">ATCC MYA-4604 / CBS 118893</strain>
    </source>
</reference>
<sequence>MTFSISSLAFIEAPVPYTKQMPLNLSFTYEFWVSILLARVRSDTGMGGTTGKLTLLRRHATLLVDPSKGPYAEHLATRNALYAQHFGNFGTVICQVNAAQPPGYLGSSGARDIADTQEGERRWP</sequence>
<dbReference type="RefSeq" id="XP_003177718.1">
    <property type="nucleotide sequence ID" value="XM_003177670.1"/>
</dbReference>
<proteinExistence type="predicted"/>
<protein>
    <submittedName>
        <fullName evidence="1">Uncharacterized protein</fullName>
    </submittedName>
</protein>
<evidence type="ECO:0000313" key="1">
    <source>
        <dbReference type="EMBL" id="EFQ98766.1"/>
    </source>
</evidence>